<comment type="caution">
    <text evidence="13">The sequence shown here is derived from an EMBL/GenBank/DDBJ whole genome shotgun (WGS) entry which is preliminary data.</text>
</comment>
<dbReference type="Gene3D" id="2.170.130.10">
    <property type="entry name" value="TonB-dependent receptor, plug domain"/>
    <property type="match status" value="1"/>
</dbReference>
<name>A0A074MLL8_9SPHN</name>
<feature type="domain" description="TonB-dependent receptor-like beta-barrel" evidence="11">
    <location>
        <begin position="638"/>
        <end position="1095"/>
    </location>
</feature>
<dbReference type="Gene3D" id="2.40.170.20">
    <property type="entry name" value="TonB-dependent receptor, beta-barrel domain"/>
    <property type="match status" value="1"/>
</dbReference>
<keyword evidence="2 8" id="KW-0813">Transport</keyword>
<keyword evidence="10" id="KW-0732">Signal</keyword>
<keyword evidence="7 8" id="KW-0998">Cell outer membrane</keyword>
<organism evidence="13 14">
    <name type="scientific">Erythrobacter litoralis</name>
    <dbReference type="NCBI Taxonomy" id="39960"/>
    <lineage>
        <taxon>Bacteria</taxon>
        <taxon>Pseudomonadati</taxon>
        <taxon>Pseudomonadota</taxon>
        <taxon>Alphaproteobacteria</taxon>
        <taxon>Sphingomonadales</taxon>
        <taxon>Erythrobacteraceae</taxon>
        <taxon>Erythrobacter/Porphyrobacter group</taxon>
        <taxon>Erythrobacter</taxon>
    </lineage>
</organism>
<keyword evidence="4 8" id="KW-0812">Transmembrane</keyword>
<evidence type="ECO:0000256" key="9">
    <source>
        <dbReference type="RuleBase" id="RU003357"/>
    </source>
</evidence>
<dbReference type="OrthoDB" id="7394476at2"/>
<feature type="chain" id="PRO_5001699380" description="TonB-dependent receptor" evidence="10">
    <location>
        <begin position="26"/>
        <end position="1124"/>
    </location>
</feature>
<evidence type="ECO:0000256" key="4">
    <source>
        <dbReference type="ARBA" id="ARBA00022692"/>
    </source>
</evidence>
<dbReference type="AlphaFoldDB" id="A0A074MLL8"/>
<evidence type="ECO:0000313" key="13">
    <source>
        <dbReference type="EMBL" id="KEO92753.1"/>
    </source>
</evidence>
<dbReference type="Proteomes" id="UP000027866">
    <property type="component" value="Unassembled WGS sequence"/>
</dbReference>
<feature type="domain" description="TonB-dependent receptor plug" evidence="12">
    <location>
        <begin position="59"/>
        <end position="173"/>
    </location>
</feature>
<comment type="similarity">
    <text evidence="8 9">Belongs to the TonB-dependent receptor family.</text>
</comment>
<gene>
    <name evidence="13" type="ORF">EH32_13235</name>
</gene>
<evidence type="ECO:0008006" key="15">
    <source>
        <dbReference type="Google" id="ProtNLM"/>
    </source>
</evidence>
<keyword evidence="14" id="KW-1185">Reference proteome</keyword>
<sequence length="1124" mass="118375">MTLFKLSSHAILLAAASALPQAVLAQQAPDSDGEPGESGARGDAIVVTGSRIATDSTTSLASPVQVITAEQFRNSGEINVAQTLREIPALQGSDPATLDSAQGLALTGASTLNLRQLGTNRTLVLQDGRRHVPGIAGTATVDVGSIPQALIGSVEVLTGGASAVYGADAVSGVVNYVMRTGRDFDGLEYRLQSGISDEGDAEEFYGSIAGGGTFQDGRGSAVFAVEYSHSTAVLNGDRPNIAGPGFSSLNPSNPFLNEILGLDPNAEQAFVPDRRLPVSSAGSTIAVDPTPFAFPFGQLLSFVNNFNPATDTVPNIPGTNIPVLQVIDENGNVRAFNPGISTGAFNAIGGDGIFIGETAPGLTLIPEVTQVTAAAGFDYEITPTLTFFADAKFSYTETSDVSGIPFSDDIPIALDNPFLPTAIQNQIPILDALLPGETPSIFVARDNVGSETNSGTSLERSTIRATGGLRWEAPGSNISFEAFYAWGRTEVDDTFRNARLNDRYFTAIDAVALTAADLDGTNPNVAFGPGGVGTLNAIRDGQDIEITSGTAQIGDIVCRSELTGLPSPAALFVGGPPLYAPGTIINGTDVSDLTRPVTFQIGDGSCAPINILGPNSIGGAGADFAFVDLLDNTVIEQQQFLAVLSGDTGHFFELPGGPIGFAAGFEYRRDESQFTRANFFSIEPNVITNNSVPLFNSPTDGQGISVYEGFGEIRLPLLADMPFVNLLEVTASGRISDYNTIGSTETYSFGGIYSPVEWLTFRGTYSRAVRAPNIGELFAPQGAAFIGVDADPCDEGNINNGSTNRPDNCLQFVAPGFDSSDFLTAFVTGTTGGNPDLTEETSDSFTIGAIFEPRGILGGALDGLVLIADYYDIEIEDAVGSLTGAEIAEACVDLPSTDNQFCDSIQRDPNNGGAISGFTSGNINLAVLRARGIDFEARYRFDAPFGGNRDWGFFELRAAGTHFLERFTESDPIIGQTIADETDPLQQELLIKSQATVSDLLGVIGNPDWIVNFGVNWTMDRLSIGWRGRFEDSALQFSNAEATDVEIVDGAVVVTPNEGLADPSQLTTGTGFEQDINVSYRFTDDIEVFGGVNNLFDIEPFLGSLARPVGPRGRFFFLGVSGSF</sequence>
<evidence type="ECO:0000256" key="2">
    <source>
        <dbReference type="ARBA" id="ARBA00022448"/>
    </source>
</evidence>
<keyword evidence="6 8" id="KW-0472">Membrane</keyword>
<evidence type="ECO:0000256" key="7">
    <source>
        <dbReference type="ARBA" id="ARBA00023237"/>
    </source>
</evidence>
<dbReference type="GO" id="GO:0009279">
    <property type="term" value="C:cell outer membrane"/>
    <property type="evidence" value="ECO:0007669"/>
    <property type="project" value="UniProtKB-SubCell"/>
</dbReference>
<evidence type="ECO:0000256" key="10">
    <source>
        <dbReference type="SAM" id="SignalP"/>
    </source>
</evidence>
<dbReference type="InterPro" id="IPR012910">
    <property type="entry name" value="Plug_dom"/>
</dbReference>
<evidence type="ECO:0000259" key="11">
    <source>
        <dbReference type="Pfam" id="PF00593"/>
    </source>
</evidence>
<evidence type="ECO:0000256" key="5">
    <source>
        <dbReference type="ARBA" id="ARBA00023077"/>
    </source>
</evidence>
<dbReference type="InterPro" id="IPR036942">
    <property type="entry name" value="Beta-barrel_TonB_sf"/>
</dbReference>
<comment type="subcellular location">
    <subcellularLocation>
        <location evidence="1 8">Cell outer membrane</location>
        <topology evidence="1 8">Multi-pass membrane protein</topology>
    </subcellularLocation>
</comment>
<dbReference type="Pfam" id="PF00593">
    <property type="entry name" value="TonB_dep_Rec_b-barrel"/>
    <property type="match status" value="1"/>
</dbReference>
<keyword evidence="5 9" id="KW-0798">TonB box</keyword>
<evidence type="ECO:0000313" key="14">
    <source>
        <dbReference type="Proteomes" id="UP000027866"/>
    </source>
</evidence>
<feature type="signal peptide" evidence="10">
    <location>
        <begin position="1"/>
        <end position="25"/>
    </location>
</feature>
<reference evidence="13 14" key="1">
    <citation type="submission" date="2014-04" db="EMBL/GenBank/DDBJ databases">
        <title>A comprehensive comparison of genomes of Erythrobacter spp. Strains.</title>
        <authorList>
            <person name="Zheng Q."/>
        </authorList>
    </citation>
    <scope>NUCLEOTIDE SEQUENCE [LARGE SCALE GENOMIC DNA]</scope>
    <source>
        <strain evidence="13 14">DSM 8509</strain>
    </source>
</reference>
<dbReference type="InterPro" id="IPR039426">
    <property type="entry name" value="TonB-dep_rcpt-like"/>
</dbReference>
<dbReference type="Pfam" id="PF07715">
    <property type="entry name" value="Plug"/>
    <property type="match status" value="1"/>
</dbReference>
<dbReference type="InterPro" id="IPR000531">
    <property type="entry name" value="Beta-barrel_TonB"/>
</dbReference>
<accession>A0A074MLL8</accession>
<evidence type="ECO:0000256" key="6">
    <source>
        <dbReference type="ARBA" id="ARBA00023136"/>
    </source>
</evidence>
<evidence type="ECO:0000256" key="1">
    <source>
        <dbReference type="ARBA" id="ARBA00004571"/>
    </source>
</evidence>
<dbReference type="EMBL" id="JMIX01000008">
    <property type="protein sequence ID" value="KEO92753.1"/>
    <property type="molecule type" value="Genomic_DNA"/>
</dbReference>
<dbReference type="RefSeq" id="WP_034904229.1">
    <property type="nucleotide sequence ID" value="NZ_CP017057.1"/>
</dbReference>
<evidence type="ECO:0000259" key="12">
    <source>
        <dbReference type="Pfam" id="PF07715"/>
    </source>
</evidence>
<dbReference type="PANTHER" id="PTHR47234">
    <property type="match status" value="1"/>
</dbReference>
<dbReference type="PATRIC" id="fig|39960.10.peg.1015"/>
<dbReference type="KEGG" id="elq:Ga0102493_111929"/>
<evidence type="ECO:0000256" key="3">
    <source>
        <dbReference type="ARBA" id="ARBA00022452"/>
    </source>
</evidence>
<evidence type="ECO:0000256" key="8">
    <source>
        <dbReference type="PROSITE-ProRule" id="PRU01360"/>
    </source>
</evidence>
<keyword evidence="3 8" id="KW-1134">Transmembrane beta strand</keyword>
<dbReference type="PROSITE" id="PS52016">
    <property type="entry name" value="TONB_DEPENDENT_REC_3"/>
    <property type="match status" value="1"/>
</dbReference>
<proteinExistence type="inferred from homology"/>
<dbReference type="InterPro" id="IPR037066">
    <property type="entry name" value="Plug_dom_sf"/>
</dbReference>
<protein>
    <recommendedName>
        <fullName evidence="15">TonB-dependent receptor</fullName>
    </recommendedName>
</protein>
<dbReference type="PANTHER" id="PTHR47234:SF2">
    <property type="entry name" value="TONB-DEPENDENT RECEPTOR"/>
    <property type="match status" value="1"/>
</dbReference>
<dbReference type="SUPFAM" id="SSF56935">
    <property type="entry name" value="Porins"/>
    <property type="match status" value="1"/>
</dbReference>